<dbReference type="PANTHER" id="PTHR43179:SF7">
    <property type="entry name" value="RHAMNOSYLTRANSFERASE WBBL"/>
    <property type="match status" value="1"/>
</dbReference>
<feature type="domain" description="Glycosyltransferase 2-like" evidence="2">
    <location>
        <begin position="42"/>
        <end position="169"/>
    </location>
</feature>
<dbReference type="SUPFAM" id="SSF53448">
    <property type="entry name" value="Nucleotide-diphospho-sugar transferases"/>
    <property type="match status" value="1"/>
</dbReference>
<dbReference type="Pfam" id="PF00535">
    <property type="entry name" value="Glycos_transf_2"/>
    <property type="match status" value="1"/>
</dbReference>
<feature type="domain" description="Glycosyltransferase 2-like" evidence="3">
    <location>
        <begin position="192"/>
        <end position="257"/>
    </location>
</feature>
<feature type="transmembrane region" description="Helical" evidence="1">
    <location>
        <begin position="284"/>
        <end position="309"/>
    </location>
</feature>
<evidence type="ECO:0000256" key="1">
    <source>
        <dbReference type="SAM" id="Phobius"/>
    </source>
</evidence>
<dbReference type="PANTHER" id="PTHR43179">
    <property type="entry name" value="RHAMNOSYLTRANSFERASE WBBL"/>
    <property type="match status" value="1"/>
</dbReference>
<keyword evidence="1" id="KW-0472">Membrane</keyword>
<dbReference type="OrthoDB" id="9771846at2"/>
<dbReference type="Pfam" id="PF13632">
    <property type="entry name" value="Glyco_trans_2_3"/>
    <property type="match status" value="1"/>
</dbReference>
<evidence type="ECO:0000259" key="3">
    <source>
        <dbReference type="Pfam" id="PF13632"/>
    </source>
</evidence>
<dbReference type="EMBL" id="WTYY01000003">
    <property type="protein sequence ID" value="MXO88437.1"/>
    <property type="molecule type" value="Genomic_DNA"/>
</dbReference>
<gene>
    <name evidence="4" type="ORF">GRI32_06755</name>
</gene>
<dbReference type="Proteomes" id="UP000435243">
    <property type="component" value="Unassembled WGS sequence"/>
</dbReference>
<keyword evidence="4" id="KW-0808">Transferase</keyword>
<dbReference type="CDD" id="cd04186">
    <property type="entry name" value="GT_2_like_c"/>
    <property type="match status" value="1"/>
</dbReference>
<dbReference type="Gene3D" id="3.90.550.10">
    <property type="entry name" value="Spore Coat Polysaccharide Biosynthesis Protein SpsA, Chain A"/>
    <property type="match status" value="1"/>
</dbReference>
<comment type="caution">
    <text evidence="4">The sequence shown here is derived from an EMBL/GenBank/DDBJ whole genome shotgun (WGS) entry which is preliminary data.</text>
</comment>
<dbReference type="GO" id="GO:0016740">
    <property type="term" value="F:transferase activity"/>
    <property type="evidence" value="ECO:0007669"/>
    <property type="project" value="UniProtKB-KW"/>
</dbReference>
<dbReference type="RefSeq" id="WP_160590642.1">
    <property type="nucleotide sequence ID" value="NZ_WTYY01000003.1"/>
</dbReference>
<sequence>MCFCTAQNSSVAALQNKSYERVHRAAALEVPQGMTEAGIDVSILIVGYNSLKHLEECLGSIPQAAASYSCEVLFVNNGTDNSEAFIARRFPDVRVLQSRGNVGFAQANNYLAAQARGQWLLLLNPDTRLCEGAIDTLLQTAERHSDYAVFGGMRLTDDGQPQTLTALEFPTIGSLWQGVIGRASSARMGMTKDEIAEVDAVSGEFLLVRSALWQQLGGMDNAFFLYAEEMDFCWRVKSGGGKVGFVPGSCIYHDVGSGESFSALRMVFQFTGNAHFYRKHYSGAYAFACLATLWLVALTRLAGGVLMSWRKPKYARMARGFRQVGLQPWIWMRGYVTSADPRRTSS</sequence>
<accession>A0A844ZNN2</accession>
<dbReference type="InterPro" id="IPR029044">
    <property type="entry name" value="Nucleotide-diphossugar_trans"/>
</dbReference>
<evidence type="ECO:0000313" key="4">
    <source>
        <dbReference type="EMBL" id="MXO88437.1"/>
    </source>
</evidence>
<evidence type="ECO:0000313" key="5">
    <source>
        <dbReference type="Proteomes" id="UP000435243"/>
    </source>
</evidence>
<evidence type="ECO:0000259" key="2">
    <source>
        <dbReference type="Pfam" id="PF00535"/>
    </source>
</evidence>
<keyword evidence="1" id="KW-1133">Transmembrane helix</keyword>
<name>A0A844ZNN2_9SPHN</name>
<keyword evidence="5" id="KW-1185">Reference proteome</keyword>
<reference evidence="4 5" key="1">
    <citation type="submission" date="2019-12" db="EMBL/GenBank/DDBJ databases">
        <title>Genomic-based taxomic classification of the family Erythrobacteraceae.</title>
        <authorList>
            <person name="Xu L."/>
        </authorList>
    </citation>
    <scope>NUCLEOTIDE SEQUENCE [LARGE SCALE GENOMIC DNA]</scope>
    <source>
        <strain evidence="4 5">JCM 16339</strain>
    </source>
</reference>
<dbReference type="InterPro" id="IPR001173">
    <property type="entry name" value="Glyco_trans_2-like"/>
</dbReference>
<proteinExistence type="predicted"/>
<keyword evidence="1" id="KW-0812">Transmembrane</keyword>
<protein>
    <submittedName>
        <fullName evidence="4">Glycosyltransferase</fullName>
    </submittedName>
</protein>
<organism evidence="4 5">
    <name type="scientific">Alteraurantiacibacter aestuarii</name>
    <dbReference type="NCBI Taxonomy" id="650004"/>
    <lineage>
        <taxon>Bacteria</taxon>
        <taxon>Pseudomonadati</taxon>
        <taxon>Pseudomonadota</taxon>
        <taxon>Alphaproteobacteria</taxon>
        <taxon>Sphingomonadales</taxon>
        <taxon>Erythrobacteraceae</taxon>
        <taxon>Alteraurantiacibacter</taxon>
    </lineage>
</organism>
<dbReference type="AlphaFoldDB" id="A0A844ZNN2"/>